<dbReference type="RefSeq" id="WP_014784687.1">
    <property type="nucleotide sequence ID" value="NC_018014.1"/>
</dbReference>
<keyword evidence="3" id="KW-0804">Transcription</keyword>
<evidence type="ECO:0000313" key="5">
    <source>
        <dbReference type="EMBL" id="AFL87118.1"/>
    </source>
</evidence>
<dbReference type="Pfam" id="PF01638">
    <property type="entry name" value="HxlR"/>
    <property type="match status" value="1"/>
</dbReference>
<dbReference type="eggNOG" id="COG1733">
    <property type="taxonomic scope" value="Bacteria"/>
</dbReference>
<evidence type="ECO:0000256" key="2">
    <source>
        <dbReference type="ARBA" id="ARBA00023125"/>
    </source>
</evidence>
<proteinExistence type="predicted"/>
<dbReference type="KEGG" id="trs:Terro_0786"/>
<dbReference type="AlphaFoldDB" id="I3ZD00"/>
<evidence type="ECO:0000256" key="3">
    <source>
        <dbReference type="ARBA" id="ARBA00023163"/>
    </source>
</evidence>
<name>I3ZD00_TERRK</name>
<dbReference type="PATRIC" id="fig|926566.3.peg.778"/>
<dbReference type="PANTHER" id="PTHR33204">
    <property type="entry name" value="TRANSCRIPTIONAL REGULATOR, MARR FAMILY"/>
    <property type="match status" value="1"/>
</dbReference>
<organism evidence="5 6">
    <name type="scientific">Terriglobus roseus (strain DSM 18391 / NRRL B-41598 / KBS 63)</name>
    <dbReference type="NCBI Taxonomy" id="926566"/>
    <lineage>
        <taxon>Bacteria</taxon>
        <taxon>Pseudomonadati</taxon>
        <taxon>Acidobacteriota</taxon>
        <taxon>Terriglobia</taxon>
        <taxon>Terriglobales</taxon>
        <taxon>Acidobacteriaceae</taxon>
        <taxon>Terriglobus</taxon>
    </lineage>
</organism>
<feature type="domain" description="HTH hxlR-type" evidence="4">
    <location>
        <begin position="22"/>
        <end position="120"/>
    </location>
</feature>
<dbReference type="EMBL" id="CP003379">
    <property type="protein sequence ID" value="AFL87118.1"/>
    <property type="molecule type" value="Genomic_DNA"/>
</dbReference>
<dbReference type="HOGENOM" id="CLU_111585_2_0_0"/>
<dbReference type="InterPro" id="IPR036388">
    <property type="entry name" value="WH-like_DNA-bd_sf"/>
</dbReference>
<sequence length="131" mass="15067">MPWPKSTKTVRIRKGNLYAADCPTRIVLDDVTSRWGSLVIVLLLEQTYRFSELAYRIGGISEKMLAQTLRVLEEDGFVLREVFPTKPPRVEYSLTPFGQELAERVQYLTSWVENNVAKVMGNREKSRQMSA</sequence>
<dbReference type="Proteomes" id="UP000006056">
    <property type="component" value="Chromosome"/>
</dbReference>
<dbReference type="PANTHER" id="PTHR33204:SF37">
    <property type="entry name" value="HTH-TYPE TRANSCRIPTIONAL REGULATOR YODB"/>
    <property type="match status" value="1"/>
</dbReference>
<keyword evidence="6" id="KW-1185">Reference proteome</keyword>
<reference evidence="5 6" key="1">
    <citation type="submission" date="2012-06" db="EMBL/GenBank/DDBJ databases">
        <title>Complete genome of Terriglobus roseus DSM 18391.</title>
        <authorList>
            <consortium name="US DOE Joint Genome Institute (JGI-PGF)"/>
            <person name="Lucas S."/>
            <person name="Copeland A."/>
            <person name="Lapidus A."/>
            <person name="Glavina del Rio T."/>
            <person name="Dalin E."/>
            <person name="Tice H."/>
            <person name="Bruce D."/>
            <person name="Goodwin L."/>
            <person name="Pitluck S."/>
            <person name="Peters L."/>
            <person name="Mikhailova N."/>
            <person name="Munk A.C.C."/>
            <person name="Kyrpides N."/>
            <person name="Mavromatis K."/>
            <person name="Ivanova N."/>
            <person name="Brettin T."/>
            <person name="Detter J.C."/>
            <person name="Han C."/>
            <person name="Larimer F."/>
            <person name="Land M."/>
            <person name="Hauser L."/>
            <person name="Markowitz V."/>
            <person name="Cheng J.-F."/>
            <person name="Hugenholtz P."/>
            <person name="Woyke T."/>
            <person name="Wu D."/>
            <person name="Brambilla E."/>
            <person name="Klenk H.-P."/>
            <person name="Eisen J.A."/>
        </authorList>
    </citation>
    <scope>NUCLEOTIDE SEQUENCE [LARGE SCALE GENOMIC DNA]</scope>
    <source>
        <strain evidence="6">DSM 18391 / NRRL B-41598 / KBS 63</strain>
    </source>
</reference>
<dbReference type="SUPFAM" id="SSF46785">
    <property type="entry name" value="Winged helix' DNA-binding domain"/>
    <property type="match status" value="1"/>
</dbReference>
<accession>I3ZD00</accession>
<gene>
    <name evidence="5" type="ordered locus">Terro_0786</name>
</gene>
<evidence type="ECO:0000256" key="1">
    <source>
        <dbReference type="ARBA" id="ARBA00023015"/>
    </source>
</evidence>
<dbReference type="STRING" id="926566.Terro_0786"/>
<dbReference type="InterPro" id="IPR036390">
    <property type="entry name" value="WH_DNA-bd_sf"/>
</dbReference>
<evidence type="ECO:0000313" key="6">
    <source>
        <dbReference type="Proteomes" id="UP000006056"/>
    </source>
</evidence>
<dbReference type="OrthoDB" id="9791143at2"/>
<dbReference type="PROSITE" id="PS51118">
    <property type="entry name" value="HTH_HXLR"/>
    <property type="match status" value="1"/>
</dbReference>
<dbReference type="GO" id="GO:0003677">
    <property type="term" value="F:DNA binding"/>
    <property type="evidence" value="ECO:0007669"/>
    <property type="project" value="UniProtKB-KW"/>
</dbReference>
<protein>
    <submittedName>
        <fullName evidence="5">Putative transcriptional regulator</fullName>
    </submittedName>
</protein>
<dbReference type="InterPro" id="IPR002577">
    <property type="entry name" value="HTH_HxlR"/>
</dbReference>
<keyword evidence="2" id="KW-0238">DNA-binding</keyword>
<evidence type="ECO:0000259" key="4">
    <source>
        <dbReference type="PROSITE" id="PS51118"/>
    </source>
</evidence>
<keyword evidence="1" id="KW-0805">Transcription regulation</keyword>
<dbReference type="Gene3D" id="1.10.10.10">
    <property type="entry name" value="Winged helix-like DNA-binding domain superfamily/Winged helix DNA-binding domain"/>
    <property type="match status" value="1"/>
</dbReference>